<dbReference type="AlphaFoldDB" id="A0A7J7LU57"/>
<protein>
    <submittedName>
        <fullName evidence="1">Uncharacterized protein</fullName>
    </submittedName>
</protein>
<accession>A0A7J7LU57</accession>
<evidence type="ECO:0000313" key="2">
    <source>
        <dbReference type="Proteomes" id="UP000541444"/>
    </source>
</evidence>
<sequence>MNTHNSREIVSISLMITTTVGNFRVVVIREYAILKTSHKTVEFLDLGLDMCSKFSPPLGITPSLC</sequence>
<comment type="caution">
    <text evidence="1">The sequence shown here is derived from an EMBL/GenBank/DDBJ whole genome shotgun (WGS) entry which is preliminary data.</text>
</comment>
<dbReference type="EMBL" id="JACGCM010002017">
    <property type="protein sequence ID" value="KAF6146084.1"/>
    <property type="molecule type" value="Genomic_DNA"/>
</dbReference>
<dbReference type="Proteomes" id="UP000541444">
    <property type="component" value="Unassembled WGS sequence"/>
</dbReference>
<gene>
    <name evidence="1" type="ORF">GIB67_033443</name>
</gene>
<keyword evidence="2" id="KW-1185">Reference proteome</keyword>
<proteinExistence type="predicted"/>
<organism evidence="1 2">
    <name type="scientific">Kingdonia uniflora</name>
    <dbReference type="NCBI Taxonomy" id="39325"/>
    <lineage>
        <taxon>Eukaryota</taxon>
        <taxon>Viridiplantae</taxon>
        <taxon>Streptophyta</taxon>
        <taxon>Embryophyta</taxon>
        <taxon>Tracheophyta</taxon>
        <taxon>Spermatophyta</taxon>
        <taxon>Magnoliopsida</taxon>
        <taxon>Ranunculales</taxon>
        <taxon>Circaeasteraceae</taxon>
        <taxon>Kingdonia</taxon>
    </lineage>
</organism>
<reference evidence="1 2" key="1">
    <citation type="journal article" date="2020" name="IScience">
        <title>Genome Sequencing of the Endangered Kingdonia uniflora (Circaeasteraceae, Ranunculales) Reveals Potential Mechanisms of Evolutionary Specialization.</title>
        <authorList>
            <person name="Sun Y."/>
            <person name="Deng T."/>
            <person name="Zhang A."/>
            <person name="Moore M.J."/>
            <person name="Landis J.B."/>
            <person name="Lin N."/>
            <person name="Zhang H."/>
            <person name="Zhang X."/>
            <person name="Huang J."/>
            <person name="Zhang X."/>
            <person name="Sun H."/>
            <person name="Wang H."/>
        </authorList>
    </citation>
    <scope>NUCLEOTIDE SEQUENCE [LARGE SCALE GENOMIC DNA]</scope>
    <source>
        <strain evidence="1">TB1705</strain>
        <tissue evidence="1">Leaf</tissue>
    </source>
</reference>
<evidence type="ECO:0000313" key="1">
    <source>
        <dbReference type="EMBL" id="KAF6146084.1"/>
    </source>
</evidence>
<dbReference type="OrthoDB" id="642536at2759"/>
<name>A0A7J7LU57_9MAGN</name>